<keyword evidence="4" id="KW-0274">FAD</keyword>
<dbReference type="GO" id="GO:0050661">
    <property type="term" value="F:NADP binding"/>
    <property type="evidence" value="ECO:0007669"/>
    <property type="project" value="InterPro"/>
</dbReference>
<sequence length="576" mass="65924">MDCQDVIPSAFVPRRLKVVVIGAGISGIQFAHDITTRMSDIDLEIYEKNPKVGGTWYENRYPGCACDVPAHGYQYSWAPNPCWSKTYAPAHEIHAYLESVVDKHDLRKFFRFNQRCVSAVWSEERAQWTTTFRDERSDEEAVVRSDVLIYAVGRLNDYQTPSFEGRDKFKGQVFHTARWPEDVDVRGKRIAVLGNGASGIQCVAGIRDEAGEVLNFAAHPTWLGPEPFIENREYDEQEKLKFRRNPQAYHDFRMDIEKVMLPAFAFLWKDTSPSKSLRSRAESYVESKVEDPELQQKLTPDYTPGCRRWTPGEQYLTAVQQPHVHLIEDHVAALTENGIRTDKGDEYECDMVVCATGFSLYNPRVPVVGRNGITLSDCWGSDGPCESYLAAMVAHFPNFYAFHPPNCPINGSAFPGIERTADYMIRVIHRLQTDCLRSVSVRPEAQRDFNKWVQSQMSSMVWSDSCNSWYGKIIIPWPGTTTHYYAATEIIRWEDFDLMFEDPAQRYMSFGNGVTKDGFKPESIPGLDYNGDALIDYSSMKTRCICSIKKKKKHIIRPHSLPGRRTPFQSFIFKIV</sequence>
<dbReference type="PANTHER" id="PTHR42877">
    <property type="entry name" value="L-ORNITHINE N(5)-MONOOXYGENASE-RELATED"/>
    <property type="match status" value="1"/>
</dbReference>
<evidence type="ECO:0000313" key="6">
    <source>
        <dbReference type="EMBL" id="BAE63949.1"/>
    </source>
</evidence>
<keyword evidence="3" id="KW-0285">Flavoprotein</keyword>
<dbReference type="Gene3D" id="3.50.50.60">
    <property type="entry name" value="FAD/NAD(P)-binding domain"/>
    <property type="match status" value="2"/>
</dbReference>
<comment type="similarity">
    <text evidence="2">Belongs to the FAD-binding monooxygenase family.</text>
</comment>
<evidence type="ECO:0000256" key="1">
    <source>
        <dbReference type="ARBA" id="ARBA00001974"/>
    </source>
</evidence>
<dbReference type="OMA" id="WAPNPSW"/>
<organism evidence="6 7">
    <name type="scientific">Aspergillus oryzae (strain ATCC 42149 / RIB 40)</name>
    <name type="common">Yellow koji mold</name>
    <dbReference type="NCBI Taxonomy" id="510516"/>
    <lineage>
        <taxon>Eukaryota</taxon>
        <taxon>Fungi</taxon>
        <taxon>Dikarya</taxon>
        <taxon>Ascomycota</taxon>
        <taxon>Pezizomycotina</taxon>
        <taxon>Eurotiomycetes</taxon>
        <taxon>Eurotiomycetidae</taxon>
        <taxon>Eurotiales</taxon>
        <taxon>Aspergillaceae</taxon>
        <taxon>Aspergillus</taxon>
        <taxon>Aspergillus subgen. Circumdati</taxon>
    </lineage>
</organism>
<dbReference type="PANTHER" id="PTHR42877:SF7">
    <property type="entry name" value="FLAVIN-BINDING MONOOXYGENASE-RELATED"/>
    <property type="match status" value="1"/>
</dbReference>
<reference evidence="6 7" key="1">
    <citation type="journal article" date="2005" name="Nature">
        <title>Genome sequencing and analysis of Aspergillus oryzae.</title>
        <authorList>
            <person name="Machida M."/>
            <person name="Asai K."/>
            <person name="Sano M."/>
            <person name="Tanaka T."/>
            <person name="Kumagai T."/>
            <person name="Terai G."/>
            <person name="Kusumoto K."/>
            <person name="Arima T."/>
            <person name="Akita O."/>
            <person name="Kashiwagi Y."/>
            <person name="Abe K."/>
            <person name="Gomi K."/>
            <person name="Horiuchi H."/>
            <person name="Kitamoto K."/>
            <person name="Kobayashi T."/>
            <person name="Takeuchi M."/>
            <person name="Denning D.W."/>
            <person name="Galagan J.E."/>
            <person name="Nierman W.C."/>
            <person name="Yu J."/>
            <person name="Archer D.B."/>
            <person name="Bennett J.W."/>
            <person name="Bhatnagar D."/>
            <person name="Cleveland T.E."/>
            <person name="Fedorova N.D."/>
            <person name="Gotoh O."/>
            <person name="Horikawa H."/>
            <person name="Hosoyama A."/>
            <person name="Ichinomiya M."/>
            <person name="Igarashi R."/>
            <person name="Iwashita K."/>
            <person name="Juvvadi P.R."/>
            <person name="Kato M."/>
            <person name="Kato Y."/>
            <person name="Kin T."/>
            <person name="Kokubun A."/>
            <person name="Maeda H."/>
            <person name="Maeyama N."/>
            <person name="Maruyama J."/>
            <person name="Nagasaki H."/>
            <person name="Nakajima T."/>
            <person name="Oda K."/>
            <person name="Okada K."/>
            <person name="Paulsen I."/>
            <person name="Sakamoto K."/>
            <person name="Sawano T."/>
            <person name="Takahashi M."/>
            <person name="Takase K."/>
            <person name="Terabayashi Y."/>
            <person name="Wortman J."/>
            <person name="Yamada O."/>
            <person name="Yamagata Y."/>
            <person name="Anazawa H."/>
            <person name="Hata Y."/>
            <person name="Koide Y."/>
            <person name="Komori T."/>
            <person name="Koyama Y."/>
            <person name="Minetoki T."/>
            <person name="Suharnan S."/>
            <person name="Tanaka A."/>
            <person name="Isono K."/>
            <person name="Kuhara S."/>
            <person name="Ogasawara N."/>
            <person name="Kikuchi H."/>
        </authorList>
    </citation>
    <scope>NUCLEOTIDE SEQUENCE [LARGE SCALE GENOMIC DNA]</scope>
    <source>
        <strain evidence="7">ATCC 42149 / RIB 40</strain>
    </source>
</reference>
<dbReference type="GO" id="GO:0004499">
    <property type="term" value="F:N,N-dimethylaniline monooxygenase activity"/>
    <property type="evidence" value="ECO:0007669"/>
    <property type="project" value="InterPro"/>
</dbReference>
<protein>
    <submittedName>
        <fullName evidence="6">DNA, SC038</fullName>
    </submittedName>
</protein>
<dbReference type="Pfam" id="PF00743">
    <property type="entry name" value="FMO-like"/>
    <property type="match status" value="1"/>
</dbReference>
<evidence type="ECO:0000256" key="2">
    <source>
        <dbReference type="ARBA" id="ARBA00010139"/>
    </source>
</evidence>
<dbReference type="RefSeq" id="XP_023093001.1">
    <property type="nucleotide sequence ID" value="XM_023238436.1"/>
</dbReference>
<comment type="cofactor">
    <cofactor evidence="1">
        <name>FAD</name>
        <dbReference type="ChEBI" id="CHEBI:57692"/>
    </cofactor>
</comment>
<dbReference type="EMBL" id="BA000054">
    <property type="protein sequence ID" value="BAE63949.1"/>
    <property type="molecule type" value="Genomic_DNA"/>
</dbReference>
<dbReference type="SUPFAM" id="SSF51905">
    <property type="entry name" value="FAD/NAD(P)-binding domain"/>
    <property type="match status" value="2"/>
</dbReference>
<keyword evidence="5" id="KW-0560">Oxidoreductase</keyword>
<name>Q2U3B6_ASPOR</name>
<dbReference type="InterPro" id="IPR036188">
    <property type="entry name" value="FAD/NAD-bd_sf"/>
</dbReference>
<evidence type="ECO:0000256" key="4">
    <source>
        <dbReference type="ARBA" id="ARBA00022827"/>
    </source>
</evidence>
<accession>Q2U3B6</accession>
<dbReference type="AlphaFoldDB" id="Q2U3B6"/>
<evidence type="ECO:0000313" key="7">
    <source>
        <dbReference type="Proteomes" id="UP000006564"/>
    </source>
</evidence>
<dbReference type="KEGG" id="aor:AO090038000107"/>
<dbReference type="Proteomes" id="UP000006564">
    <property type="component" value="Chromosome 6"/>
</dbReference>
<dbReference type="GeneID" id="5997177"/>
<evidence type="ECO:0000256" key="5">
    <source>
        <dbReference type="ARBA" id="ARBA00023002"/>
    </source>
</evidence>
<dbReference type="GO" id="GO:0050660">
    <property type="term" value="F:flavin adenine dinucleotide binding"/>
    <property type="evidence" value="ECO:0007669"/>
    <property type="project" value="InterPro"/>
</dbReference>
<keyword evidence="7" id="KW-1185">Reference proteome</keyword>
<dbReference type="EMBL" id="AP007169">
    <property type="protein sequence ID" value="BAE63949.1"/>
    <property type="molecule type" value="Genomic_DNA"/>
</dbReference>
<dbReference type="HOGENOM" id="CLU_006937_6_2_1"/>
<dbReference type="VEuPathDB" id="FungiDB:AO090038000107"/>
<dbReference type="InterPro" id="IPR051209">
    <property type="entry name" value="FAD-bind_Monooxygenase_sf"/>
</dbReference>
<dbReference type="InterPro" id="IPR020946">
    <property type="entry name" value="Flavin_mOase-like"/>
</dbReference>
<gene>
    <name evidence="6" type="ORF">AO090038000107</name>
</gene>
<proteinExistence type="inferred from homology"/>
<evidence type="ECO:0000256" key="3">
    <source>
        <dbReference type="ARBA" id="ARBA00022630"/>
    </source>
</evidence>